<dbReference type="InterPro" id="IPR032275">
    <property type="entry name" value="DUF4986"/>
</dbReference>
<dbReference type="SUPFAM" id="SSF48208">
    <property type="entry name" value="Six-hairpin glycosidases"/>
    <property type="match status" value="1"/>
</dbReference>
<feature type="domain" description="Glycoside hydrolase GH146 substrate-binding" evidence="3">
    <location>
        <begin position="622"/>
        <end position="754"/>
    </location>
</feature>
<dbReference type="GO" id="GO:0005975">
    <property type="term" value="P:carbohydrate metabolic process"/>
    <property type="evidence" value="ECO:0007669"/>
    <property type="project" value="InterPro"/>
</dbReference>
<evidence type="ECO:0000313" key="5">
    <source>
        <dbReference type="EMBL" id="MDA1386674.1"/>
    </source>
</evidence>
<reference evidence="6 8" key="2">
    <citation type="submission" date="2023-07" db="EMBL/GenBank/DDBJ databases">
        <title>Sequencing the genomes of 1000 actinobacteria strains.</title>
        <authorList>
            <person name="Klenk H.-P."/>
        </authorList>
    </citation>
    <scope>NUCLEOTIDE SEQUENCE [LARGE SCALE GENOMIC DNA]</scope>
    <source>
        <strain evidence="6 8">DSM 44724</strain>
    </source>
</reference>
<dbReference type="PANTHER" id="PTHR31151:SF0">
    <property type="entry name" value="PROLINE-TRNA LIGASE (DUF1680)"/>
    <property type="match status" value="1"/>
</dbReference>
<dbReference type="EMBL" id="JAVDYD010000001">
    <property type="protein sequence ID" value="MDR7340742.1"/>
    <property type="molecule type" value="Genomic_DNA"/>
</dbReference>
<dbReference type="Pfam" id="PF20620">
    <property type="entry name" value="DUF6805"/>
    <property type="match status" value="1"/>
</dbReference>
<evidence type="ECO:0000313" key="6">
    <source>
        <dbReference type="EMBL" id="MDR7340742.1"/>
    </source>
</evidence>
<evidence type="ECO:0000259" key="2">
    <source>
        <dbReference type="Pfam" id="PF16375"/>
    </source>
</evidence>
<feature type="domain" description="Non-reducing end beta-L-arabinofuranosidase-like GH127 catalytic" evidence="1">
    <location>
        <begin position="9"/>
        <end position="389"/>
    </location>
</feature>
<dbReference type="InterPro" id="IPR049046">
    <property type="entry name" value="Beta-AFase-like_GH127_middle"/>
</dbReference>
<feature type="domain" description="DUF4986" evidence="2">
    <location>
        <begin position="521"/>
        <end position="597"/>
    </location>
</feature>
<evidence type="ECO:0000259" key="1">
    <source>
        <dbReference type="Pfam" id="PF07944"/>
    </source>
</evidence>
<protein>
    <submittedName>
        <fullName evidence="6">DUF1680 family protein</fullName>
    </submittedName>
    <submittedName>
        <fullName evidence="5">Glycoside hydrolase family 127 protein</fullName>
    </submittedName>
</protein>
<dbReference type="InterPro" id="IPR046544">
    <property type="entry name" value="GH146_SB_dom"/>
</dbReference>
<evidence type="ECO:0000313" key="8">
    <source>
        <dbReference type="Proteomes" id="UP001183604"/>
    </source>
</evidence>
<dbReference type="InterPro" id="IPR008928">
    <property type="entry name" value="6-hairpin_glycosidase_sf"/>
</dbReference>
<dbReference type="Pfam" id="PF07944">
    <property type="entry name" value="Beta-AFase-like_GH127_cat"/>
    <property type="match status" value="1"/>
</dbReference>
<keyword evidence="5" id="KW-0378">Hydrolase</keyword>
<sequence>MKAFPLSRVTLLDGLFARAVRTDLDYVLAMDPDRLLAPFLREAGLEPRAASYGNWEDSGLDGHIGGHYLSALARLSVATGKPEPRRRLEHMVAELERAQAHLGTGYIGGIPDGAALFERLRRGGVEAARSLGSSDHWVPWYNLHKTFAGLIDAHRLLGHERALAVAVRLADWWLDIAETMGDDAFEAMLDTEFGGMNEAFADLAAITGRTDHADAALRFSHRAILDPLLERRDDLTGRHANTQIPKAVGYAATAAVRGDRGLLDAASFFWHQVVEHRTVAIGGNSVREHFHSADDFSAMIEDREGPETCNTYNMLRLTQRLAETALEPAHLDFVERAIYNHQLASQHPGHGGLVYFTPMRPRHYRVYSQPSLGMWCCVGTGIESQAEYGKWIFGEHDGALAVNLYAAALLDAPEFGGRVHLETDFPADEHVQLTFDLDGYRSFKLRLRVPGWSDGLADLTVNGEAVSSQTAPGAVIIDRVWRSGDAVAFRIPLRLSAERLPDGSPWQAYFAGPVLLAARTGEEHLGGLLADDSRMGHVAGGPLLRFADVPIVEDLPPEEVLTREAPLRFRLATTEPAGEAEVVPFYEVHDCRYTVYWPVAGKRRVEERRAALTDIDLGTLVLDARTVDKVAFGEQQPESDHGFRGETTEVAVDEAGERARRTMADMSVILDDSGHQGRLLRVGYRLEGKPCSVAVHLAGVLLAEEHWEEGRGSFDSDYGLPGELTTEPRAGALELKFTALDGNPTPAIATVRLMR</sequence>
<evidence type="ECO:0000259" key="4">
    <source>
        <dbReference type="Pfam" id="PF20736"/>
    </source>
</evidence>
<dbReference type="AlphaFoldDB" id="A0A9X3PML9"/>
<dbReference type="Proteomes" id="UP001183604">
    <property type="component" value="Unassembled WGS sequence"/>
</dbReference>
<organism evidence="5 7">
    <name type="scientific">Glycomyces lechevalierae</name>
    <dbReference type="NCBI Taxonomy" id="256034"/>
    <lineage>
        <taxon>Bacteria</taxon>
        <taxon>Bacillati</taxon>
        <taxon>Actinomycetota</taxon>
        <taxon>Actinomycetes</taxon>
        <taxon>Glycomycetales</taxon>
        <taxon>Glycomycetaceae</taxon>
        <taxon>Glycomyces</taxon>
    </lineage>
</organism>
<dbReference type="EMBL" id="JAPZVQ010000010">
    <property type="protein sequence ID" value="MDA1386674.1"/>
    <property type="molecule type" value="Genomic_DNA"/>
</dbReference>
<dbReference type="Proteomes" id="UP001145799">
    <property type="component" value="Unassembled WGS sequence"/>
</dbReference>
<dbReference type="PANTHER" id="PTHR31151">
    <property type="entry name" value="PROLINE-TRNA LIGASE (DUF1680)"/>
    <property type="match status" value="1"/>
</dbReference>
<gene>
    <name evidence="6" type="ORF">J2S69_004461</name>
    <name evidence="5" type="ORF">O2L01_16875</name>
</gene>
<dbReference type="Pfam" id="PF16375">
    <property type="entry name" value="DUF4986"/>
    <property type="match status" value="1"/>
</dbReference>
<evidence type="ECO:0000313" key="7">
    <source>
        <dbReference type="Proteomes" id="UP001145799"/>
    </source>
</evidence>
<comment type="caution">
    <text evidence="5">The sequence shown here is derived from an EMBL/GenBank/DDBJ whole genome shotgun (WGS) entry which is preliminary data.</text>
</comment>
<keyword evidence="8" id="KW-1185">Reference proteome</keyword>
<accession>A0A9X3PML9</accession>
<reference evidence="5" key="1">
    <citation type="submission" date="2022-12" db="EMBL/GenBank/DDBJ databases">
        <title>Gycomyces niveus sp.nov., a novel actinomycete isolated from soil in Shouguang.</title>
        <authorList>
            <person name="Yang X."/>
        </authorList>
    </citation>
    <scope>NUCLEOTIDE SEQUENCE</scope>
    <source>
        <strain evidence="5">DSM 44724</strain>
    </source>
</reference>
<dbReference type="Pfam" id="PF20736">
    <property type="entry name" value="Glyco_hydro127M"/>
    <property type="match status" value="1"/>
</dbReference>
<dbReference type="InterPro" id="IPR012878">
    <property type="entry name" value="Beta-AFase-like_GH127_cat"/>
</dbReference>
<dbReference type="GO" id="GO:0016787">
    <property type="term" value="F:hydrolase activity"/>
    <property type="evidence" value="ECO:0007669"/>
    <property type="project" value="UniProtKB-KW"/>
</dbReference>
<feature type="domain" description="Non-reducing end beta-L-arabinofuranosidase-like GH127 middle" evidence="4">
    <location>
        <begin position="400"/>
        <end position="492"/>
    </location>
</feature>
<name>A0A9X3PML9_9ACTN</name>
<proteinExistence type="predicted"/>
<evidence type="ECO:0000259" key="3">
    <source>
        <dbReference type="Pfam" id="PF20620"/>
    </source>
</evidence>
<dbReference type="RefSeq" id="WP_270123148.1">
    <property type="nucleotide sequence ID" value="NZ_BAAAOM010000001.1"/>
</dbReference>